<sequence>MNRLILLIVFLGFHHALYSQTNYYGDPASAGDAADRADYLPNTVIVKFKESSATVTKTRALRPQPTLKVARVQSLVSKFPQAALRSGISRPANTSKIGLDRIYELKYTGPADIGSVLRELRSMKDVEYAEPAYIHHTRLIPNDPYYTPRQSYLTQVGAPRAWDLIRNASGVLIGIVDSGSDLDHEDLMGNIIPRGKDLIGASAGNITEDDDPNVKSAANDHGVHVSGLASALTGNGKGISSIAGSAPLLIVKVAADDSPEDIYNGYEGIRYAVDQGAKIINCSWGTSARSLFGEDVINYAISKDCLVIAAAGNQGNDVPDYPAGYKGVLAVANILDNDTRAGTSNFGGYVSISAPGSSIFSTTYNSSYGVKSGTSMAAPIVSSAAALLKSYYPDLSMAQVGELLRVTADNIDNLNPSYAGKLGKGRLNIFRALTQTAPALRTTAIRFDDPGSGTFRAGAEIEMHIDIRNYLMPADGIEVTLRTENPYIQIKADRHQAGDIGTMEDQTGIGAFKFTVAAGAPDNMPVEFIVGFRANNGQYQDYEAFTLMVARDYLNIITDDLQTTVTSVGKIGYASKGQNNGLGFSYKGKQMLYESSLMIGYSARLVSNNARSTAGDADAHFIKRTSIAGTSQEDQIVAEARFDDSAQPEGALVDVKHTVTASKDPGKDNYIIAEYEVINRSTQNIAGTYIGMFTDWDIDGGSSNYTAYDGAGKLAYVSSNTTDAPFAGVKLLSSSAQQQYYPLSLTSGILADDNFTTAEKFQTLSSGVQSPGIGSPGSGYDVSFVSGYGPYTIPSNGSVKVAFAYIGAGSLEELRRSSLNVQSDYNIINDDKETTETLSTYPNPITSRNNSNMAVVVNLPDDVYISLSLFNMMGQKVESLLQNQAYFKGSHTLYFNVASLNAGMYVLQLTFNGKSYTHKISVVK</sequence>
<dbReference type="SUPFAM" id="SSF52743">
    <property type="entry name" value="Subtilisin-like"/>
    <property type="match status" value="1"/>
</dbReference>
<evidence type="ECO:0000256" key="4">
    <source>
        <dbReference type="ARBA" id="ARBA00022825"/>
    </source>
</evidence>
<dbReference type="PRINTS" id="PR00723">
    <property type="entry name" value="SUBTILISIN"/>
</dbReference>
<evidence type="ECO:0000259" key="7">
    <source>
        <dbReference type="Pfam" id="PF18962"/>
    </source>
</evidence>
<dbReference type="Pfam" id="PF00082">
    <property type="entry name" value="Peptidase_S8"/>
    <property type="match status" value="1"/>
</dbReference>
<keyword evidence="3 5" id="KW-0378">Hydrolase</keyword>
<protein>
    <submittedName>
        <fullName evidence="8">Putative secreted protein (Por secretion system target)</fullName>
    </submittedName>
</protein>
<feature type="domain" description="Peptidase S8/S53" evidence="6">
    <location>
        <begin position="169"/>
        <end position="411"/>
    </location>
</feature>
<evidence type="ECO:0000256" key="3">
    <source>
        <dbReference type="ARBA" id="ARBA00022801"/>
    </source>
</evidence>
<comment type="caution">
    <text evidence="8">The sequence shown here is derived from an EMBL/GenBank/DDBJ whole genome shotgun (WGS) entry which is preliminary data.</text>
</comment>
<reference evidence="8 9" key="1">
    <citation type="submission" date="2018-03" db="EMBL/GenBank/DDBJ databases">
        <title>Genomic Encyclopedia of Type Strains, Phase III (KMG-III): the genomes of soil and plant-associated and newly described type strains.</title>
        <authorList>
            <person name="Whitman W."/>
        </authorList>
    </citation>
    <scope>NUCLEOTIDE SEQUENCE [LARGE SCALE GENOMIC DNA]</scope>
    <source>
        <strain evidence="8 9">CGMCC 1.9313</strain>
    </source>
</reference>
<name>A0A2T0TW69_9SPHI</name>
<dbReference type="EMBL" id="PVTH01000010">
    <property type="protein sequence ID" value="PRY49934.1"/>
    <property type="molecule type" value="Genomic_DNA"/>
</dbReference>
<dbReference type="InterPro" id="IPR036852">
    <property type="entry name" value="Peptidase_S8/S53_dom_sf"/>
</dbReference>
<evidence type="ECO:0000256" key="5">
    <source>
        <dbReference type="PROSITE-ProRule" id="PRU01240"/>
    </source>
</evidence>
<evidence type="ECO:0000313" key="8">
    <source>
        <dbReference type="EMBL" id="PRY49934.1"/>
    </source>
</evidence>
<evidence type="ECO:0000259" key="6">
    <source>
        <dbReference type="Pfam" id="PF00082"/>
    </source>
</evidence>
<keyword evidence="9" id="KW-1185">Reference proteome</keyword>
<dbReference type="GO" id="GO:0004252">
    <property type="term" value="F:serine-type endopeptidase activity"/>
    <property type="evidence" value="ECO:0007669"/>
    <property type="project" value="UniProtKB-UniRule"/>
</dbReference>
<dbReference type="PROSITE" id="PS51892">
    <property type="entry name" value="SUBTILASE"/>
    <property type="match status" value="1"/>
</dbReference>
<dbReference type="Proteomes" id="UP000238034">
    <property type="component" value="Unassembled WGS sequence"/>
</dbReference>
<dbReference type="PANTHER" id="PTHR43806:SF11">
    <property type="entry name" value="CEREVISIN-RELATED"/>
    <property type="match status" value="1"/>
</dbReference>
<evidence type="ECO:0000256" key="2">
    <source>
        <dbReference type="ARBA" id="ARBA00022670"/>
    </source>
</evidence>
<dbReference type="RefSeq" id="WP_106294740.1">
    <property type="nucleotide sequence ID" value="NZ_PVTH01000010.1"/>
</dbReference>
<dbReference type="InterPro" id="IPR015500">
    <property type="entry name" value="Peptidase_S8_subtilisin-rel"/>
</dbReference>
<dbReference type="InterPro" id="IPR026444">
    <property type="entry name" value="Secre_tail"/>
</dbReference>
<dbReference type="Gene3D" id="3.40.50.200">
    <property type="entry name" value="Peptidase S8/S53 domain"/>
    <property type="match status" value="1"/>
</dbReference>
<feature type="domain" description="Secretion system C-terminal sorting" evidence="7">
    <location>
        <begin position="841"/>
        <end position="922"/>
    </location>
</feature>
<dbReference type="PANTHER" id="PTHR43806">
    <property type="entry name" value="PEPTIDASE S8"/>
    <property type="match status" value="1"/>
</dbReference>
<dbReference type="GO" id="GO:0006508">
    <property type="term" value="P:proteolysis"/>
    <property type="evidence" value="ECO:0007669"/>
    <property type="project" value="UniProtKB-KW"/>
</dbReference>
<proteinExistence type="inferred from homology"/>
<dbReference type="NCBIfam" id="TIGR04183">
    <property type="entry name" value="Por_Secre_tail"/>
    <property type="match status" value="1"/>
</dbReference>
<accession>A0A2T0TW69</accession>
<dbReference type="InterPro" id="IPR000209">
    <property type="entry name" value="Peptidase_S8/S53_dom"/>
</dbReference>
<keyword evidence="2 5" id="KW-0645">Protease</keyword>
<keyword evidence="4 5" id="KW-0720">Serine protease</keyword>
<gene>
    <name evidence="8" type="ORF">B0I27_110108</name>
</gene>
<evidence type="ECO:0000313" key="9">
    <source>
        <dbReference type="Proteomes" id="UP000238034"/>
    </source>
</evidence>
<dbReference type="AlphaFoldDB" id="A0A2T0TW69"/>
<feature type="active site" description="Charge relay system" evidence="5">
    <location>
        <position position="177"/>
    </location>
</feature>
<dbReference type="OrthoDB" id="9813435at2"/>
<organism evidence="8 9">
    <name type="scientific">Arcticibacter pallidicorallinus</name>
    <dbReference type="NCBI Taxonomy" id="1259464"/>
    <lineage>
        <taxon>Bacteria</taxon>
        <taxon>Pseudomonadati</taxon>
        <taxon>Bacteroidota</taxon>
        <taxon>Sphingobacteriia</taxon>
        <taxon>Sphingobacteriales</taxon>
        <taxon>Sphingobacteriaceae</taxon>
        <taxon>Arcticibacter</taxon>
    </lineage>
</organism>
<feature type="active site" description="Charge relay system" evidence="5">
    <location>
        <position position="221"/>
    </location>
</feature>
<dbReference type="InterPro" id="IPR050131">
    <property type="entry name" value="Peptidase_S8_subtilisin-like"/>
</dbReference>
<dbReference type="Pfam" id="PF18962">
    <property type="entry name" value="Por_Secre_tail"/>
    <property type="match status" value="1"/>
</dbReference>
<comment type="similarity">
    <text evidence="1 5">Belongs to the peptidase S8 family.</text>
</comment>
<feature type="active site" description="Charge relay system" evidence="5">
    <location>
        <position position="375"/>
    </location>
</feature>
<evidence type="ECO:0000256" key="1">
    <source>
        <dbReference type="ARBA" id="ARBA00011073"/>
    </source>
</evidence>